<evidence type="ECO:0000313" key="1">
    <source>
        <dbReference type="EMBL" id="MBM0234857.1"/>
    </source>
</evidence>
<keyword evidence="2" id="KW-1185">Reference proteome</keyword>
<evidence type="ECO:0000313" key="2">
    <source>
        <dbReference type="Proteomes" id="UP000601027"/>
    </source>
</evidence>
<name>A0ABS1Y041_9ACTN</name>
<dbReference type="EMBL" id="JAEVHM010000179">
    <property type="protein sequence ID" value="MBM0234857.1"/>
    <property type="molecule type" value="Genomic_DNA"/>
</dbReference>
<comment type="caution">
    <text evidence="1">The sequence shown here is derived from an EMBL/GenBank/DDBJ whole genome shotgun (WGS) entry which is preliminary data.</text>
</comment>
<dbReference type="InterPro" id="IPR015943">
    <property type="entry name" value="WD40/YVTN_repeat-like_dom_sf"/>
</dbReference>
<dbReference type="Proteomes" id="UP000601027">
    <property type="component" value="Unassembled WGS sequence"/>
</dbReference>
<proteinExistence type="predicted"/>
<dbReference type="RefSeq" id="WP_203177909.1">
    <property type="nucleotide sequence ID" value="NZ_JAEVHM010000179.1"/>
</dbReference>
<sequence length="217" mass="22854">MTGRYLWFGYGCDQWGGNIGRIDLGRQPARLSTGVASQDFYNAPLLAAASQNRSVLLAGQPSLSPASVYAYGIGAGGALTTLRTNSWSVIGSNLREIALDPTGTTLYTAAAYPYEVQAFPFADISTPTATYPADAYPSAVDVSRDGTRVAVGRDASYGPEVFAFTPDGTELARFELTGKLVPGAVAWSPNGARLYAVSDDWPNANQAILHILPIPAG</sequence>
<dbReference type="InterPro" id="IPR011044">
    <property type="entry name" value="Quino_amine_DH_bsu"/>
</dbReference>
<dbReference type="SUPFAM" id="SSF50969">
    <property type="entry name" value="YVTN repeat-like/Quinoprotein amine dehydrogenase"/>
    <property type="match status" value="1"/>
</dbReference>
<accession>A0ABS1Y041</accession>
<protein>
    <recommendedName>
        <fullName evidence="3">Lactonase family protein</fullName>
    </recommendedName>
</protein>
<gene>
    <name evidence="1" type="ORF">JNW91_25425</name>
</gene>
<organism evidence="1 2">
    <name type="scientific">Micromonospora parastrephiae</name>
    <dbReference type="NCBI Taxonomy" id="2806101"/>
    <lineage>
        <taxon>Bacteria</taxon>
        <taxon>Bacillati</taxon>
        <taxon>Actinomycetota</taxon>
        <taxon>Actinomycetes</taxon>
        <taxon>Micromonosporales</taxon>
        <taxon>Micromonosporaceae</taxon>
        <taxon>Micromonospora</taxon>
    </lineage>
</organism>
<reference evidence="1 2" key="1">
    <citation type="submission" date="2021-01" db="EMBL/GenBank/DDBJ databases">
        <title>Draft genome sequence of Micromonospora sp. strain STR1_7.</title>
        <authorList>
            <person name="Karlyshev A."/>
            <person name="Jawad R."/>
        </authorList>
    </citation>
    <scope>NUCLEOTIDE SEQUENCE [LARGE SCALE GENOMIC DNA]</scope>
    <source>
        <strain evidence="1 2">STR1-7</strain>
    </source>
</reference>
<evidence type="ECO:0008006" key="3">
    <source>
        <dbReference type="Google" id="ProtNLM"/>
    </source>
</evidence>
<dbReference type="Gene3D" id="2.130.10.10">
    <property type="entry name" value="YVTN repeat-like/Quinoprotein amine dehydrogenase"/>
    <property type="match status" value="1"/>
</dbReference>